<feature type="transmembrane region" description="Helical" evidence="1">
    <location>
        <begin position="20"/>
        <end position="43"/>
    </location>
</feature>
<evidence type="ECO:0000256" key="1">
    <source>
        <dbReference type="SAM" id="Phobius"/>
    </source>
</evidence>
<evidence type="ECO:0000313" key="5">
    <source>
        <dbReference type="Proteomes" id="UP000230750"/>
    </source>
</evidence>
<protein>
    <submittedName>
        <fullName evidence="4">Uncharacterized protein</fullName>
    </submittedName>
</protein>
<dbReference type="InterPro" id="IPR032794">
    <property type="entry name" value="LINES_N"/>
</dbReference>
<keyword evidence="1" id="KW-0812">Transmembrane</keyword>
<keyword evidence="1" id="KW-0472">Membrane</keyword>
<keyword evidence="5" id="KW-1185">Reference proteome</keyword>
<feature type="domain" description="Protein Lines C-terminal" evidence="3">
    <location>
        <begin position="545"/>
        <end position="579"/>
    </location>
</feature>
<feature type="domain" description="Protein Lines N-terminal" evidence="2">
    <location>
        <begin position="232"/>
        <end position="441"/>
    </location>
</feature>
<evidence type="ECO:0000259" key="2">
    <source>
        <dbReference type="Pfam" id="PF14694"/>
    </source>
</evidence>
<dbReference type="InterPro" id="IPR024875">
    <property type="entry name" value="Protein_Lines"/>
</dbReference>
<dbReference type="PANTHER" id="PTHR16057:SF1">
    <property type="entry name" value="PROTEIN LINES HOMOLOG 1"/>
    <property type="match status" value="1"/>
</dbReference>
<keyword evidence="1" id="KW-1133">Transmembrane helix</keyword>
<dbReference type="PANTHER" id="PTHR16057">
    <property type="entry name" value="WINS1, 2 PROTEIN"/>
    <property type="match status" value="1"/>
</dbReference>
<accession>A0A2G8KEF8</accession>
<reference evidence="4 5" key="1">
    <citation type="journal article" date="2017" name="PLoS Biol.">
        <title>The sea cucumber genome provides insights into morphological evolution and visceral regeneration.</title>
        <authorList>
            <person name="Zhang X."/>
            <person name="Sun L."/>
            <person name="Yuan J."/>
            <person name="Sun Y."/>
            <person name="Gao Y."/>
            <person name="Zhang L."/>
            <person name="Li S."/>
            <person name="Dai H."/>
            <person name="Hamel J.F."/>
            <person name="Liu C."/>
            <person name="Yu Y."/>
            <person name="Liu S."/>
            <person name="Lin W."/>
            <person name="Guo K."/>
            <person name="Jin S."/>
            <person name="Xu P."/>
            <person name="Storey K.B."/>
            <person name="Huan P."/>
            <person name="Zhang T."/>
            <person name="Zhou Y."/>
            <person name="Zhang J."/>
            <person name="Lin C."/>
            <person name="Li X."/>
            <person name="Xing L."/>
            <person name="Huo D."/>
            <person name="Sun M."/>
            <person name="Wang L."/>
            <person name="Mercier A."/>
            <person name="Li F."/>
            <person name="Yang H."/>
            <person name="Xiang J."/>
        </authorList>
    </citation>
    <scope>NUCLEOTIDE SEQUENCE [LARGE SCALE GENOMIC DNA]</scope>
    <source>
        <strain evidence="4">Shaxun</strain>
        <tissue evidence="4">Muscle</tissue>
    </source>
</reference>
<dbReference type="Proteomes" id="UP000230750">
    <property type="component" value="Unassembled WGS sequence"/>
</dbReference>
<comment type="caution">
    <text evidence="4">The sequence shown here is derived from an EMBL/GenBank/DDBJ whole genome shotgun (WGS) entry which is preliminary data.</text>
</comment>
<dbReference type="EMBL" id="MRZV01000649">
    <property type="protein sequence ID" value="PIK46372.1"/>
    <property type="molecule type" value="Genomic_DNA"/>
</dbReference>
<sequence length="585" mass="67512">MVQELQQRLIGDTKLFESLVWFLGNHSLLLAYSACKLLVAFLIHDAARLSKLKYLIHSCLETSSINKDYHYHQILLTFDLFRLLCKNPQIKESKNCCSCGEVQNTIWVNHADDMLEAMSCFVSLLRPFQFFSVEKRDSNCDVDAIASDLLSQEMKGFTNFQPRELEMLLISFLKMVKSFVKRSNKDKCRPFWFTIVDFLLNLLEKGLFNTRHSLRISLDILATVLQSRPKKDSVVLHAPLVQTARSICELINREWLNKLPCSTDPVGFGGFHFTESCPDQMRDLILLRKVTKLIFMSVQLMTEHDQGEKILHLQWSASSLGHLKTSIESLKLDSLSEFRSDWIIQLFADEDEMMVSVLFIALKTYNQIIKTFSFPDIATVPAWCELKHLLCPHLLFWNYLKLLDFDHSVLLDFLISSETNFLQYLTAYLHLMKCEWDKCCDVFMISSNSMHEITEHVSEVDYEEPEVPPKRIKKIANPPSNSDVTSCNYSEGDVTLNPAVNEPADSINSFGCHKEPNSRKDIETRNDGIKTDCEKVEINSGLDQVLSVLIRLRMSLERLQKRNMFPYSISPLIRSLLELEALYEQ</sequence>
<name>A0A2G8KEF8_STIJA</name>
<evidence type="ECO:0000313" key="4">
    <source>
        <dbReference type="EMBL" id="PIK46372.1"/>
    </source>
</evidence>
<dbReference type="Pfam" id="PF14695">
    <property type="entry name" value="LINES_C"/>
    <property type="match status" value="1"/>
</dbReference>
<organism evidence="4 5">
    <name type="scientific">Stichopus japonicus</name>
    <name type="common">Sea cucumber</name>
    <dbReference type="NCBI Taxonomy" id="307972"/>
    <lineage>
        <taxon>Eukaryota</taxon>
        <taxon>Metazoa</taxon>
        <taxon>Echinodermata</taxon>
        <taxon>Eleutherozoa</taxon>
        <taxon>Echinozoa</taxon>
        <taxon>Holothuroidea</taxon>
        <taxon>Aspidochirotacea</taxon>
        <taxon>Aspidochirotida</taxon>
        <taxon>Stichopodidae</taxon>
        <taxon>Apostichopus</taxon>
    </lineage>
</organism>
<dbReference type="OrthoDB" id="8251209at2759"/>
<dbReference type="AlphaFoldDB" id="A0A2G8KEF8"/>
<gene>
    <name evidence="4" type="ORF">BSL78_16767</name>
</gene>
<evidence type="ECO:0000259" key="3">
    <source>
        <dbReference type="Pfam" id="PF14695"/>
    </source>
</evidence>
<proteinExistence type="predicted"/>
<dbReference type="InterPro" id="IPR029415">
    <property type="entry name" value="Lines_C"/>
</dbReference>
<dbReference type="Pfam" id="PF14694">
    <property type="entry name" value="LINES_N"/>
    <property type="match status" value="1"/>
</dbReference>